<dbReference type="EMBL" id="CAUYUJ010022197">
    <property type="protein sequence ID" value="CAK0909454.1"/>
    <property type="molecule type" value="Genomic_DNA"/>
</dbReference>
<gene>
    <name evidence="1" type="ORF">PCOR1329_LOCUS83869</name>
</gene>
<protein>
    <submittedName>
        <fullName evidence="1">Uncharacterized protein</fullName>
    </submittedName>
</protein>
<feature type="non-terminal residue" evidence="1">
    <location>
        <position position="121"/>
    </location>
</feature>
<evidence type="ECO:0000313" key="2">
    <source>
        <dbReference type="Proteomes" id="UP001189429"/>
    </source>
</evidence>
<proteinExistence type="predicted"/>
<keyword evidence="2" id="KW-1185">Reference proteome</keyword>
<name>A0ABN9Y9T2_9DINO</name>
<evidence type="ECO:0000313" key="1">
    <source>
        <dbReference type="EMBL" id="CAK0909454.1"/>
    </source>
</evidence>
<accession>A0ABN9Y9T2</accession>
<dbReference type="Proteomes" id="UP001189429">
    <property type="component" value="Unassembled WGS sequence"/>
</dbReference>
<reference evidence="1" key="1">
    <citation type="submission" date="2023-10" db="EMBL/GenBank/DDBJ databases">
        <authorList>
            <person name="Chen Y."/>
            <person name="Shah S."/>
            <person name="Dougan E. K."/>
            <person name="Thang M."/>
            <person name="Chan C."/>
        </authorList>
    </citation>
    <scope>NUCLEOTIDE SEQUENCE [LARGE SCALE GENOMIC DNA]</scope>
</reference>
<sequence>MAARPPPAMAGPALLKLPPLAATTTSLSALKLAAEPLAWLLVPASRSLTPLCVVFVLAKWLRTLATQGPGAVLRRGARHLWRALLTAEIWFAVYTLLVARSCSGPGGRCRRCRGTRWRSCG</sequence>
<comment type="caution">
    <text evidence="1">The sequence shown here is derived from an EMBL/GenBank/DDBJ whole genome shotgun (WGS) entry which is preliminary data.</text>
</comment>
<organism evidence="1 2">
    <name type="scientific">Prorocentrum cordatum</name>
    <dbReference type="NCBI Taxonomy" id="2364126"/>
    <lineage>
        <taxon>Eukaryota</taxon>
        <taxon>Sar</taxon>
        <taxon>Alveolata</taxon>
        <taxon>Dinophyceae</taxon>
        <taxon>Prorocentrales</taxon>
        <taxon>Prorocentraceae</taxon>
        <taxon>Prorocentrum</taxon>
    </lineage>
</organism>